<sequence>MLVDEYYRIKDVPTLTPSQAIAVALQQTAEMMNKLPELETKIETIEYKLDRQITLDSGQQRRLQQAISRKVCGIEPDKKKRRELFRQLHREIKDHWLVPSYKDVLKADLANVIRYVQVWVPRKAV</sequence>
<reference evidence="2 3" key="1">
    <citation type="journal article" date="2020" name="Int. J. Med. Microbiol.">
        <title>Discovery of Paenibacillus larvae ERIC V: Phenotypic and genomic comparison to genotypes ERIC I-IV reveal different inventories of virulence factors which correlate with epidemiological prevalences of American Foulbrood.</title>
        <authorList>
            <person name="Beims H."/>
            <person name="Bunk B."/>
            <person name="Erler S."/>
            <person name="Mohr K.I."/>
            <person name="Sproer C."/>
            <person name="Pradella S."/>
            <person name="Gunther G."/>
            <person name="Rohde M."/>
            <person name="von der Ohe W."/>
            <person name="Steinert M."/>
        </authorList>
    </citation>
    <scope>NUCLEOTIDE SEQUENCE [LARGE SCALE GENOMIC DNA]</scope>
    <source>
        <strain evidence="2">Eric_V</strain>
    </source>
</reference>
<dbReference type="Proteomes" id="UP000464330">
    <property type="component" value="Chromosome"/>
</dbReference>
<dbReference type="RefSeq" id="WP_237089770.1">
    <property type="nucleotide sequence ID" value="NZ_CP019717.1"/>
</dbReference>
<accession>A0A6C0QMF1</accession>
<proteinExistence type="predicted"/>
<evidence type="ECO:0000313" key="2">
    <source>
        <dbReference type="EMBL" id="QHZ49915.1"/>
    </source>
</evidence>
<evidence type="ECO:0000313" key="3">
    <source>
        <dbReference type="Proteomes" id="UP000464330"/>
    </source>
</evidence>
<dbReference type="EMBL" id="CP019717">
    <property type="protein sequence ID" value="QHZ49915.1"/>
    <property type="molecule type" value="Genomic_DNA"/>
</dbReference>
<dbReference type="InterPro" id="IPR018878">
    <property type="entry name" value="ORF6C_dom"/>
</dbReference>
<organism evidence="2 3">
    <name type="scientific">Paenibacillus larvae subsp. larvae</name>
    <dbReference type="NCBI Taxonomy" id="147375"/>
    <lineage>
        <taxon>Bacteria</taxon>
        <taxon>Bacillati</taxon>
        <taxon>Bacillota</taxon>
        <taxon>Bacilli</taxon>
        <taxon>Bacillales</taxon>
        <taxon>Paenibacillaceae</taxon>
        <taxon>Paenibacillus</taxon>
    </lineage>
</organism>
<name>A0A6C0QMF1_9BACL</name>
<evidence type="ECO:0000259" key="1">
    <source>
        <dbReference type="Pfam" id="PF10552"/>
    </source>
</evidence>
<dbReference type="Pfam" id="PF10552">
    <property type="entry name" value="ORF6C"/>
    <property type="match status" value="1"/>
</dbReference>
<gene>
    <name evidence="2" type="ORF">ERICV_00734</name>
</gene>
<protein>
    <submittedName>
        <fullName evidence="2">Putative phage anti-repressor</fullName>
    </submittedName>
</protein>
<feature type="domain" description="ORF6C" evidence="1">
    <location>
        <begin position="22"/>
        <end position="123"/>
    </location>
</feature>
<dbReference type="AlphaFoldDB" id="A0A6C0QMF1"/>